<comment type="caution">
    <text evidence="1">The sequence shown here is derived from an EMBL/GenBank/DDBJ whole genome shotgun (WGS) entry which is preliminary data.</text>
</comment>
<dbReference type="STRING" id="1453999.AW06_003553"/>
<organism evidence="1 2">
    <name type="scientific">Candidatus Accumulibacter cognatus</name>
    <dbReference type="NCBI Taxonomy" id="2954383"/>
    <lineage>
        <taxon>Bacteria</taxon>
        <taxon>Pseudomonadati</taxon>
        <taxon>Pseudomonadota</taxon>
        <taxon>Betaproteobacteria</taxon>
        <taxon>Candidatus Accumulibacter</taxon>
    </lineage>
</organism>
<evidence type="ECO:0000313" key="2">
    <source>
        <dbReference type="Proteomes" id="UP000021315"/>
    </source>
</evidence>
<protein>
    <recommendedName>
        <fullName evidence="3">Helicase XPB/Ssl2 N-terminal domain-containing protein</fullName>
    </recommendedName>
</protein>
<accession>A0A080MDS5</accession>
<dbReference type="Proteomes" id="UP000021315">
    <property type="component" value="Unassembled WGS sequence"/>
</dbReference>
<evidence type="ECO:0000313" key="1">
    <source>
        <dbReference type="EMBL" id="KFB75384.1"/>
    </source>
</evidence>
<dbReference type="EMBL" id="JDST02000090">
    <property type="protein sequence ID" value="KFB75384.1"/>
    <property type="molecule type" value="Genomic_DNA"/>
</dbReference>
<keyword evidence="2" id="KW-1185">Reference proteome</keyword>
<reference evidence="1" key="1">
    <citation type="submission" date="2014-02" db="EMBL/GenBank/DDBJ databases">
        <title>Expanding our view of genomic diversity in Candidatus Accumulibacter clades.</title>
        <authorList>
            <person name="Skennerton C.T."/>
            <person name="Barr J.J."/>
            <person name="Slater F.R."/>
            <person name="Bond P.L."/>
            <person name="Tyson G.W."/>
        </authorList>
    </citation>
    <scope>NUCLEOTIDE SEQUENCE [LARGE SCALE GENOMIC DNA]</scope>
</reference>
<name>A0A080MDS5_9PROT</name>
<evidence type="ECO:0008006" key="3">
    <source>
        <dbReference type="Google" id="ProtNLM"/>
    </source>
</evidence>
<proteinExistence type="predicted"/>
<dbReference type="AlphaFoldDB" id="A0A080MDS5"/>
<gene>
    <name evidence="1" type="ORF">AW06_003553</name>
</gene>
<sequence length="608" mass="67235">MTMKLHEQLNLLTVDELKQRRDLTPIGDRSTRKAEIIEALAQYLLAGDLGSVWQRLSQLEIDAIAEAVHHWGGRFDSVRFRLRYGQVPEYFGRRRIYFYSWGTPKVEQPSVLKLFFYHGEIPEDLLPRLAGLAPRPAELAITTLSDEDLPATVASHGAAGAAEPLRLVATEALVRHDLPAVLRLIGQGGIAVGPKTGLPSSAAVAKLESILLGGDWYRPEDDLGSQRWAGGAIRPIRPFAWPLLLQVAGLAKLDGSKLALTARGSKALSQPLETVVSHLFERWQAKGAPDELRRVDLLKGQTSRSAQLSALADRRTVIAGALKDCCPVGRWISLDEFFRQMRFRNHDFEVTYNAWALYFSDSNYGSLGHEGFGSFEILQARYILAYLFEYLATLGLLDVAYTSPYHARPDYRDVWGTDDFLFLSRYDGLRYLRLNALGAFCFGLTPDYRPTVEKKPPLLATGADFGLTLLRDPEPAERLLLERIAQPSSADRWRLDPDALLRASADADERGRIRDFLDTATVGELPAEFRQLLESVGERATALADAGSARLIRCKDAAIAALLASDPGTAPHCMRAGDRLVCVPDPKLAAFRKGLVRLGLVLPETPSG</sequence>